<dbReference type="Proteomes" id="UP000179807">
    <property type="component" value="Unassembled WGS sequence"/>
</dbReference>
<evidence type="ECO:0000256" key="3">
    <source>
        <dbReference type="SAM" id="SignalP"/>
    </source>
</evidence>
<gene>
    <name evidence="4" type="ORF">TRFO_30209</name>
</gene>
<keyword evidence="5" id="KW-1185">Reference proteome</keyword>
<reference evidence="4" key="1">
    <citation type="submission" date="2016-10" db="EMBL/GenBank/DDBJ databases">
        <authorList>
            <person name="Benchimol M."/>
            <person name="Almeida L.G."/>
            <person name="Vasconcelos A.T."/>
            <person name="Perreira-Neves A."/>
            <person name="Rosa I.A."/>
            <person name="Tasca T."/>
            <person name="Bogo M.R."/>
            <person name="de Souza W."/>
        </authorList>
    </citation>
    <scope>NUCLEOTIDE SEQUENCE [LARGE SCALE GENOMIC DNA]</scope>
    <source>
        <strain evidence="4">K</strain>
    </source>
</reference>
<protein>
    <recommendedName>
        <fullName evidence="6">Meckelin</fullName>
    </recommendedName>
</protein>
<keyword evidence="2" id="KW-0472">Membrane</keyword>
<evidence type="ECO:0000313" key="4">
    <source>
        <dbReference type="EMBL" id="OHT02664.1"/>
    </source>
</evidence>
<dbReference type="PANTHER" id="PTHR21274:SF0">
    <property type="entry name" value="MECKELIN"/>
    <property type="match status" value="1"/>
</dbReference>
<feature type="transmembrane region" description="Helical" evidence="2">
    <location>
        <begin position="463"/>
        <end position="486"/>
    </location>
</feature>
<evidence type="ECO:0000313" key="5">
    <source>
        <dbReference type="Proteomes" id="UP000179807"/>
    </source>
</evidence>
<dbReference type="AlphaFoldDB" id="A0A1J4JW47"/>
<dbReference type="PANTHER" id="PTHR21274">
    <property type="entry name" value="MECKELIN"/>
    <property type="match status" value="1"/>
</dbReference>
<dbReference type="GO" id="GO:0036038">
    <property type="term" value="C:MKS complex"/>
    <property type="evidence" value="ECO:0007669"/>
    <property type="project" value="InterPro"/>
</dbReference>
<feature type="coiled-coil region" evidence="1">
    <location>
        <begin position="666"/>
        <end position="700"/>
    </location>
</feature>
<feature type="transmembrane region" description="Helical" evidence="2">
    <location>
        <begin position="610"/>
        <end position="633"/>
    </location>
</feature>
<keyword evidence="3" id="KW-0732">Signal</keyword>
<evidence type="ECO:0000256" key="2">
    <source>
        <dbReference type="SAM" id="Phobius"/>
    </source>
</evidence>
<dbReference type="VEuPathDB" id="TrichDB:TRFO_30209"/>
<evidence type="ECO:0000256" key="1">
    <source>
        <dbReference type="SAM" id="Coils"/>
    </source>
</evidence>
<comment type="caution">
    <text evidence="4">The sequence shown here is derived from an EMBL/GenBank/DDBJ whole genome shotgun (WGS) entry which is preliminary data.</text>
</comment>
<keyword evidence="2" id="KW-0812">Transmembrane</keyword>
<keyword evidence="1" id="KW-0175">Coiled coil</keyword>
<dbReference type="EMBL" id="MLAK01000859">
    <property type="protein sequence ID" value="OHT02664.1"/>
    <property type="molecule type" value="Genomic_DNA"/>
</dbReference>
<dbReference type="OrthoDB" id="419138at2759"/>
<dbReference type="Pfam" id="PF09773">
    <property type="entry name" value="Meckelin"/>
    <property type="match status" value="1"/>
</dbReference>
<dbReference type="RefSeq" id="XP_068355800.1">
    <property type="nucleotide sequence ID" value="XM_068507215.1"/>
</dbReference>
<proteinExistence type="predicted"/>
<accession>A0A1J4JW47</accession>
<keyword evidence="2" id="KW-1133">Transmembrane helix</keyword>
<dbReference type="GO" id="GO:0060271">
    <property type="term" value="P:cilium assembly"/>
    <property type="evidence" value="ECO:0007669"/>
    <property type="project" value="InterPro"/>
</dbReference>
<dbReference type="InterPro" id="IPR019170">
    <property type="entry name" value="Meckelin"/>
</dbReference>
<feature type="signal peptide" evidence="3">
    <location>
        <begin position="1"/>
        <end position="19"/>
    </location>
</feature>
<organism evidence="4 5">
    <name type="scientific">Tritrichomonas foetus</name>
    <dbReference type="NCBI Taxonomy" id="1144522"/>
    <lineage>
        <taxon>Eukaryota</taxon>
        <taxon>Metamonada</taxon>
        <taxon>Parabasalia</taxon>
        <taxon>Tritrichomonadida</taxon>
        <taxon>Tritrichomonadidae</taxon>
        <taxon>Tritrichomonas</taxon>
    </lineage>
</organism>
<feature type="chain" id="PRO_5012272464" description="Meckelin" evidence="3">
    <location>
        <begin position="20"/>
        <end position="857"/>
    </location>
</feature>
<feature type="transmembrane region" description="Helical" evidence="2">
    <location>
        <begin position="794"/>
        <end position="814"/>
    </location>
</feature>
<sequence>MILQTNFHMLFVFIFVSRAADEVPLLHFDPQILTGNSYYNSWSYEYVRMCPQNLIRDGWQCSCGDLYLNATNQTCQSSCNETGYRAIEELHLCVNDSIYLDFSNTFRQTTTMKYFDIISGPDSEKQFMSDTPNHELIEQPIYENALICNFNKNNQTACNFLANMCSVSMYNADFEACRALNIIFPERRGNMNGYYDWPTNQPFLNYTDTLRNVMRENYVKSNFQNSEIISFQLAQYSYDGHFKGFRELKADLQKCSIKKNRKQIWRQFGWNFFSECNFNFSFAYDTTDFFDIFFQENYNSTEPLFGTSHPVLRPIPILLSNYRDQSNIDVNRQNDDTQYKLFRRFFMKDNYTRFERSPNIYQILSNINIVFTIRTSDKSSIQTPYIMLEYIQVANTSNFLPKFSFNVNYTMEMEQFWDAVLYVFIIFLLLVVAYWIIHSFVYLKQYNYGGNNIHNILAVASEFFISLGILLFGMCLAFGLFILWFYKWTKKIIMCLPPEEEFFIFFPIIWVSFGLLIVGVFLKVFLQSSLNFFFIDWENPRKKKISISAWRRILIGNEWSKISTVRVYSITFTLVTVLMILKGFNTILIATPIPSSELIDMKITYKILRFAYISFIWLLLFLVQYVFVNFIYWKIYGSPFHNFLEVLRVSKISCFLLITNNHGYYLHGKKNNISNADVDIETLNENLDMEDDTKDEIDQAKVFEIYLSTEFYHLLREKYYSLKIGFSRNDHLAPYESYKSINSFLREFIERNCLHKYLVQKWSRVQMIDMGPDISDNSIFTAAPDEQYKYSMMYGIQGVLMIFYLVLFCAIDVTTYSPEIGAFAVFIVDWIIYYIFKLRTRRSLSRKGILDPRFFIR</sequence>
<feature type="transmembrane region" description="Helical" evidence="2">
    <location>
        <begin position="502"/>
        <end position="526"/>
    </location>
</feature>
<feature type="transmembrane region" description="Helical" evidence="2">
    <location>
        <begin position="419"/>
        <end position="443"/>
    </location>
</feature>
<dbReference type="GeneID" id="94841919"/>
<name>A0A1J4JW47_9EUKA</name>
<feature type="transmembrane region" description="Helical" evidence="2">
    <location>
        <begin position="820"/>
        <end position="836"/>
    </location>
</feature>
<evidence type="ECO:0008006" key="6">
    <source>
        <dbReference type="Google" id="ProtNLM"/>
    </source>
</evidence>
<feature type="transmembrane region" description="Helical" evidence="2">
    <location>
        <begin position="567"/>
        <end position="590"/>
    </location>
</feature>